<dbReference type="EMBL" id="JADBJN010000003">
    <property type="protein sequence ID" value="KAG5672778.1"/>
    <property type="molecule type" value="Genomic_DNA"/>
</dbReference>
<keyword evidence="6" id="KW-1003">Cell membrane</keyword>
<gene>
    <name evidence="7" type="ORF">PVAND_002872</name>
</gene>
<feature type="transmembrane region" description="Helical" evidence="6">
    <location>
        <begin position="76"/>
        <end position="95"/>
    </location>
</feature>
<evidence type="ECO:0000313" key="7">
    <source>
        <dbReference type="EMBL" id="KAG5672778.1"/>
    </source>
</evidence>
<organism evidence="7 8">
    <name type="scientific">Polypedilum vanderplanki</name>
    <name type="common">Sleeping chironomid midge</name>
    <dbReference type="NCBI Taxonomy" id="319348"/>
    <lineage>
        <taxon>Eukaryota</taxon>
        <taxon>Metazoa</taxon>
        <taxon>Ecdysozoa</taxon>
        <taxon>Arthropoda</taxon>
        <taxon>Hexapoda</taxon>
        <taxon>Insecta</taxon>
        <taxon>Pterygota</taxon>
        <taxon>Neoptera</taxon>
        <taxon>Endopterygota</taxon>
        <taxon>Diptera</taxon>
        <taxon>Nematocera</taxon>
        <taxon>Chironomoidea</taxon>
        <taxon>Chironomidae</taxon>
        <taxon>Chironominae</taxon>
        <taxon>Polypedilum</taxon>
        <taxon>Polypedilum</taxon>
    </lineage>
</organism>
<reference evidence="7" key="1">
    <citation type="submission" date="2021-03" db="EMBL/GenBank/DDBJ databases">
        <title>Chromosome level genome of the anhydrobiotic midge Polypedilum vanderplanki.</title>
        <authorList>
            <person name="Yoshida Y."/>
            <person name="Kikawada T."/>
            <person name="Gusev O."/>
        </authorList>
    </citation>
    <scope>NUCLEOTIDE SEQUENCE</scope>
    <source>
        <strain evidence="7">NIAS01</strain>
        <tissue evidence="7">Whole body or cell culture</tissue>
    </source>
</reference>
<dbReference type="GO" id="GO:0005254">
    <property type="term" value="F:chloride channel activity"/>
    <property type="evidence" value="ECO:0007669"/>
    <property type="project" value="UniProtKB-KW"/>
</dbReference>
<keyword evidence="6" id="KW-0813">Transport</keyword>
<feature type="transmembrane region" description="Helical" evidence="6">
    <location>
        <begin position="231"/>
        <end position="257"/>
    </location>
</feature>
<comment type="similarity">
    <text evidence="5 6">Belongs to the anion channel-forming bestrophin (TC 1.A.46) family. Calcium-sensitive chloride channel subfamily.</text>
</comment>
<evidence type="ECO:0000256" key="3">
    <source>
        <dbReference type="ARBA" id="ARBA00022989"/>
    </source>
</evidence>
<comment type="caution">
    <text evidence="7">The sequence shown here is derived from an EMBL/GenBank/DDBJ whole genome shotgun (WGS) entry which is preliminary data.</text>
</comment>
<protein>
    <recommendedName>
        <fullName evidence="6">Bestrophin homolog</fullName>
    </recommendedName>
</protein>
<dbReference type="InterPro" id="IPR000615">
    <property type="entry name" value="Bestrophin"/>
</dbReference>
<comment type="subcellular location">
    <subcellularLocation>
        <location evidence="6">Cell membrane</location>
        <topology evidence="6">Multi-pass membrane protein</topology>
    </subcellularLocation>
    <subcellularLocation>
        <location evidence="1">Membrane</location>
    </subcellularLocation>
</comment>
<dbReference type="GO" id="GO:0034707">
    <property type="term" value="C:chloride channel complex"/>
    <property type="evidence" value="ECO:0007669"/>
    <property type="project" value="UniProtKB-KW"/>
</dbReference>
<dbReference type="PANTHER" id="PTHR10736:SF65">
    <property type="entry name" value="BESTROPHIN 1, ISOFORM C-RELATED"/>
    <property type="match status" value="1"/>
</dbReference>
<accession>A0A9J6BSR2</accession>
<keyword evidence="6" id="KW-0869">Chloride channel</keyword>
<keyword evidence="6" id="KW-0406">Ion transport</keyword>
<keyword evidence="6" id="KW-0868">Chloride</keyword>
<keyword evidence="6" id="KW-0407">Ion channel</keyword>
<dbReference type="InterPro" id="IPR021134">
    <property type="entry name" value="Bestrophin-like"/>
</dbReference>
<dbReference type="PANTHER" id="PTHR10736">
    <property type="entry name" value="BESTROPHIN"/>
    <property type="match status" value="1"/>
</dbReference>
<dbReference type="GO" id="GO:0005886">
    <property type="term" value="C:plasma membrane"/>
    <property type="evidence" value="ECO:0007669"/>
    <property type="project" value="UniProtKB-SubCell"/>
</dbReference>
<keyword evidence="2 6" id="KW-0812">Transmembrane</keyword>
<feature type="transmembrane region" description="Helical" evidence="6">
    <location>
        <begin position="269"/>
        <end position="287"/>
    </location>
</feature>
<name>A0A9J6BSR2_POLVA</name>
<keyword evidence="3 6" id="KW-1133">Transmembrane helix</keyword>
<evidence type="ECO:0000256" key="4">
    <source>
        <dbReference type="ARBA" id="ARBA00023136"/>
    </source>
</evidence>
<evidence type="ECO:0000256" key="2">
    <source>
        <dbReference type="ARBA" id="ARBA00022692"/>
    </source>
</evidence>
<feature type="transmembrane region" description="Helical" evidence="6">
    <location>
        <begin position="37"/>
        <end position="55"/>
    </location>
</feature>
<dbReference type="OrthoDB" id="201595at2759"/>
<sequence>MTVTYTDQIATAKGLTLLKLMFFKWRGSLLRLVWKDLIVFVSIHYVIQIIYKYILNDDSRNYLDCFFSHVQEYQKMIPLSFVLGFFVSTVSVRWWNQFESIPWPTHIAVYVSSTLHGYDEVGRAMRRTILRYVNLSLVMVFRALSPRVKKRFPKMDDLITAGFINESELSVLQDIEKKYPGYNKNWLPICWAANLATRARDDGRIKDDFALKTIIEELNKFRAHCGALMNYAYICLPLVYIQVVTLATYTYFILLLIQIPRKNENEGSFNFLPILISLQFVFYMGWLKVAETMINPFGDDDDDFEVNNMIDKNLIISYLIVDIMHDDHPELLKDQYWDGIPSTLPDRGRVHPKDFEISHITDFFDVKDENDTKTTPVAYQDANQEANRFSMYQVKFDQIPRSSVIDETYRRVSNVEISQSHLQRQMQKAREKVLSRQISYETSTETLNPHL</sequence>
<comment type="function">
    <text evidence="6">Forms chloride channels.</text>
</comment>
<dbReference type="AlphaFoldDB" id="A0A9J6BSR2"/>
<dbReference type="Proteomes" id="UP001107558">
    <property type="component" value="Chromosome 3"/>
</dbReference>
<keyword evidence="8" id="KW-1185">Reference proteome</keyword>
<proteinExistence type="inferred from homology"/>
<dbReference type="Pfam" id="PF01062">
    <property type="entry name" value="Bestrophin"/>
    <property type="match status" value="1"/>
</dbReference>
<evidence type="ECO:0000256" key="1">
    <source>
        <dbReference type="ARBA" id="ARBA00004370"/>
    </source>
</evidence>
<evidence type="ECO:0000313" key="8">
    <source>
        <dbReference type="Proteomes" id="UP001107558"/>
    </source>
</evidence>
<keyword evidence="4 6" id="KW-0472">Membrane</keyword>
<evidence type="ECO:0000256" key="6">
    <source>
        <dbReference type="RuleBase" id="RU363126"/>
    </source>
</evidence>
<evidence type="ECO:0000256" key="5">
    <source>
        <dbReference type="ARBA" id="ARBA00034769"/>
    </source>
</evidence>